<feature type="region of interest" description="Disordered" evidence="1">
    <location>
        <begin position="352"/>
        <end position="371"/>
    </location>
</feature>
<evidence type="ECO:0000256" key="2">
    <source>
        <dbReference type="SAM" id="Phobius"/>
    </source>
</evidence>
<dbReference type="AlphaFoldDB" id="A0A1S3JMY0"/>
<keyword evidence="2" id="KW-0812">Transmembrane</keyword>
<feature type="chain" id="PRO_5010339029" evidence="3">
    <location>
        <begin position="27"/>
        <end position="508"/>
    </location>
</feature>
<dbReference type="Proteomes" id="UP000085678">
    <property type="component" value="Unplaced"/>
</dbReference>
<dbReference type="InParanoid" id="A0A1S3JMY0"/>
<evidence type="ECO:0000256" key="3">
    <source>
        <dbReference type="SAM" id="SignalP"/>
    </source>
</evidence>
<reference evidence="5" key="1">
    <citation type="submission" date="2025-08" db="UniProtKB">
        <authorList>
            <consortium name="RefSeq"/>
        </authorList>
    </citation>
    <scope>IDENTIFICATION</scope>
    <source>
        <tissue evidence="5">Gonads</tissue>
    </source>
</reference>
<evidence type="ECO:0000313" key="5">
    <source>
        <dbReference type="RefSeq" id="XP_013411735.1"/>
    </source>
</evidence>
<name>A0A1S3JMY0_LINAN</name>
<sequence>MFSPNSIKYAVLFCNTLLILTVDCLSSQNKGERGTSYFRNSTAEGVILSFNDINNASFKTQRVKFGLFSGKLDNRYDKEVNLRISVKLPYVRDLRKHLLMMRMRTGGKAFSRYRPTDLTQLHKKDKLMQKKRQNIWYFITLSSPATDTVSRETHAKSNISLQNVDNKRTVDKERYTQEKNWTTHPFYVRKMLQQRAVEAKQAFSNKKAGAVNYTTTQIILRPNHQPNYLLMNQRRMPGTLLLRPRRQASTEQKTVKVDWGLGRGLKLWEIAAIVAGCGLFVTLVIIGVIWSCCAWSSARNPALPARSPYGGVEADKRRPSMMNPHYNQKADSLFKREALRSGAADGTPYYGSRRGTQVWSPKPDDAPNQKHYLVSPTPVLRSYTPRNSFSMVPVIMPPQDHDGNHGASPVLPHRREVMEPIQGSPVQERRWSGASQGRSAAFPTIKEKETLSASPSPEPKTPKKYDNGRRSGRSVRRISAISLSENMDTFKQIPWGDISAPKDAFGAG</sequence>
<keyword evidence="2" id="KW-1133">Transmembrane helix</keyword>
<feature type="signal peptide" evidence="3">
    <location>
        <begin position="1"/>
        <end position="26"/>
    </location>
</feature>
<keyword evidence="4" id="KW-1185">Reference proteome</keyword>
<dbReference type="RefSeq" id="XP_013411735.1">
    <property type="nucleotide sequence ID" value="XM_013556281.2"/>
</dbReference>
<evidence type="ECO:0000313" key="4">
    <source>
        <dbReference type="Proteomes" id="UP000085678"/>
    </source>
</evidence>
<feature type="transmembrane region" description="Helical" evidence="2">
    <location>
        <begin position="270"/>
        <end position="290"/>
    </location>
</feature>
<feature type="region of interest" description="Disordered" evidence="1">
    <location>
        <begin position="422"/>
        <end position="483"/>
    </location>
</feature>
<evidence type="ECO:0000256" key="1">
    <source>
        <dbReference type="SAM" id="MobiDB-lite"/>
    </source>
</evidence>
<protein>
    <submittedName>
        <fullName evidence="5">Uncharacterized protein LOC106174623</fullName>
    </submittedName>
</protein>
<organism evidence="4 5">
    <name type="scientific">Lingula anatina</name>
    <name type="common">Brachiopod</name>
    <name type="synonym">Lingula unguis</name>
    <dbReference type="NCBI Taxonomy" id="7574"/>
    <lineage>
        <taxon>Eukaryota</taxon>
        <taxon>Metazoa</taxon>
        <taxon>Spiralia</taxon>
        <taxon>Lophotrochozoa</taxon>
        <taxon>Brachiopoda</taxon>
        <taxon>Linguliformea</taxon>
        <taxon>Lingulata</taxon>
        <taxon>Lingulida</taxon>
        <taxon>Linguloidea</taxon>
        <taxon>Lingulidae</taxon>
        <taxon>Lingula</taxon>
    </lineage>
</organism>
<proteinExistence type="predicted"/>
<gene>
    <name evidence="5" type="primary">LOC106174623</name>
</gene>
<keyword evidence="2" id="KW-0472">Membrane</keyword>
<feature type="region of interest" description="Disordered" evidence="1">
    <location>
        <begin position="489"/>
        <end position="508"/>
    </location>
</feature>
<keyword evidence="3" id="KW-0732">Signal</keyword>
<accession>A0A1S3JMY0</accession>
<dbReference type="KEGG" id="lak:106174623"/>
<feature type="compositionally biased region" description="Basic and acidic residues" evidence="1">
    <location>
        <begin position="460"/>
        <end position="469"/>
    </location>
</feature>
<dbReference type="GeneID" id="106174623"/>